<dbReference type="OrthoDB" id="9808666at2"/>
<dbReference type="STRING" id="443610.VE25_10560"/>
<sequence>MLELGFEAEVIYWRGPAPFFYAPVPAEHAGDIRRVSKLVSYGWGMIPVTATIGGVAFYTALFPKDDTYLLPLKADVRRKSNVTVGDVISIEMKIQSARA</sequence>
<evidence type="ECO:0000313" key="2">
    <source>
        <dbReference type="EMBL" id="KKB11805.1"/>
    </source>
</evidence>
<reference evidence="2 3" key="1">
    <citation type="submission" date="2015-03" db="EMBL/GenBank/DDBJ databases">
        <authorList>
            <person name="Hassan Y.I."/>
            <person name="Lepp D."/>
            <person name="Li X.-Z."/>
            <person name="Zhou T."/>
        </authorList>
    </citation>
    <scope>NUCLEOTIDE SEQUENCE [LARGE SCALE GENOMIC DNA]</scope>
    <source>
        <strain evidence="2 3">BD-c194</strain>
    </source>
</reference>
<proteinExistence type="predicted"/>
<evidence type="ECO:0000313" key="3">
    <source>
        <dbReference type="Proteomes" id="UP000033632"/>
    </source>
</evidence>
<keyword evidence="1" id="KW-0812">Transmembrane</keyword>
<dbReference type="PATRIC" id="fig|443610.3.peg.312"/>
<gene>
    <name evidence="2" type="ORF">VE25_10560</name>
</gene>
<dbReference type="SUPFAM" id="SSF141694">
    <property type="entry name" value="AF2212/PG0164-like"/>
    <property type="match status" value="1"/>
</dbReference>
<dbReference type="RefSeq" id="WP_046108589.1">
    <property type="nucleotide sequence ID" value="NZ_JZEX01000107.1"/>
</dbReference>
<evidence type="ECO:0008006" key="4">
    <source>
        <dbReference type="Google" id="ProtNLM"/>
    </source>
</evidence>
<feature type="transmembrane region" description="Helical" evidence="1">
    <location>
        <begin position="38"/>
        <end position="61"/>
    </location>
</feature>
<name>A0A0F5FT93_9HYPH</name>
<dbReference type="InterPro" id="IPR015018">
    <property type="entry name" value="DUF1905"/>
</dbReference>
<dbReference type="Pfam" id="PF08922">
    <property type="entry name" value="DUF1905"/>
    <property type="match status" value="1"/>
</dbReference>
<keyword evidence="1" id="KW-0472">Membrane</keyword>
<dbReference type="Gene3D" id="2.40.30.100">
    <property type="entry name" value="AF2212/PG0164-like"/>
    <property type="match status" value="1"/>
</dbReference>
<dbReference type="Proteomes" id="UP000033632">
    <property type="component" value="Unassembled WGS sequence"/>
</dbReference>
<accession>A0A0F5FT93</accession>
<organism evidence="2 3">
    <name type="scientific">Devosia geojensis</name>
    <dbReference type="NCBI Taxonomy" id="443610"/>
    <lineage>
        <taxon>Bacteria</taxon>
        <taxon>Pseudomonadati</taxon>
        <taxon>Pseudomonadota</taxon>
        <taxon>Alphaproteobacteria</taxon>
        <taxon>Hyphomicrobiales</taxon>
        <taxon>Devosiaceae</taxon>
        <taxon>Devosia</taxon>
    </lineage>
</organism>
<keyword evidence="1" id="KW-1133">Transmembrane helix</keyword>
<dbReference type="EMBL" id="JZEX01000107">
    <property type="protein sequence ID" value="KKB11805.1"/>
    <property type="molecule type" value="Genomic_DNA"/>
</dbReference>
<evidence type="ECO:0000256" key="1">
    <source>
        <dbReference type="SAM" id="Phobius"/>
    </source>
</evidence>
<dbReference type="AlphaFoldDB" id="A0A0F5FT93"/>
<protein>
    <recommendedName>
        <fullName evidence="4">DUF1905 domain-containing protein</fullName>
    </recommendedName>
</protein>
<comment type="caution">
    <text evidence="2">The sequence shown here is derived from an EMBL/GenBank/DDBJ whole genome shotgun (WGS) entry which is preliminary data.</text>
</comment>
<dbReference type="InterPro" id="IPR037079">
    <property type="entry name" value="AF2212/PG0164-like_sf"/>
</dbReference>
<keyword evidence="3" id="KW-1185">Reference proteome</keyword>